<keyword evidence="1" id="KW-0472">Membrane</keyword>
<feature type="transmembrane region" description="Helical" evidence="1">
    <location>
        <begin position="290"/>
        <end position="308"/>
    </location>
</feature>
<keyword evidence="1" id="KW-1133">Transmembrane helix</keyword>
<name>A0A3N2GRT0_9PSEU</name>
<keyword evidence="3" id="KW-1185">Reference proteome</keyword>
<reference evidence="2 3" key="1">
    <citation type="submission" date="2018-11" db="EMBL/GenBank/DDBJ databases">
        <title>Sequencing the genomes of 1000 actinobacteria strains.</title>
        <authorList>
            <person name="Klenk H.-P."/>
        </authorList>
    </citation>
    <scope>NUCLEOTIDE SEQUENCE [LARGE SCALE GENOMIC DNA]</scope>
    <source>
        <strain evidence="2 3">DSM 44348</strain>
    </source>
</reference>
<feature type="transmembrane region" description="Helical" evidence="1">
    <location>
        <begin position="115"/>
        <end position="142"/>
    </location>
</feature>
<protein>
    <recommendedName>
        <fullName evidence="4">Transmembrane transport protein</fullName>
    </recommendedName>
</protein>
<dbReference type="GeneID" id="301842783"/>
<evidence type="ECO:0000313" key="2">
    <source>
        <dbReference type="EMBL" id="ROS39050.1"/>
    </source>
</evidence>
<evidence type="ECO:0000313" key="3">
    <source>
        <dbReference type="Proteomes" id="UP000274843"/>
    </source>
</evidence>
<dbReference type="Proteomes" id="UP000274843">
    <property type="component" value="Unassembled WGS sequence"/>
</dbReference>
<gene>
    <name evidence="2" type="ORF">EDD35_1343</name>
</gene>
<keyword evidence="1" id="KW-0812">Transmembrane</keyword>
<feature type="transmembrane region" description="Helical" evidence="1">
    <location>
        <begin position="190"/>
        <end position="208"/>
    </location>
</feature>
<proteinExistence type="predicted"/>
<dbReference type="AlphaFoldDB" id="A0A3N2GRT0"/>
<evidence type="ECO:0008006" key="4">
    <source>
        <dbReference type="Google" id="ProtNLM"/>
    </source>
</evidence>
<accession>A0A3N2GRT0</accession>
<sequence length="313" mass="33516">MTWVTWRLHRLQLLLGLGLTAAVAVVLVVEHVQATGYLAAHGIEGCQVVDSGRCTAPAMAAFEDEFQSFARNFPMVLLGLPVLLGMFTGAPLFAREFEQGTHILGLTQSVSRFRWWLSKLLVVGTPILLGMFALGLVSAWAFEPLHYVTRGAIMTPGFETQGPVLGAYTVLAFAVGATAGLFFRNTLAAMAATLLVYLVVVVGVANLARPGFAEPAQATASVAATNPVPYDAWRLGAAYYDASGHEVAFEPSACTSADTARSCLENQGVAAQRAAFHPADRFWRFQGIESGIHVVLGGLVLAAGLWRVRRRVL</sequence>
<feature type="transmembrane region" description="Helical" evidence="1">
    <location>
        <begin position="162"/>
        <end position="183"/>
    </location>
</feature>
<comment type="caution">
    <text evidence="2">The sequence shown here is derived from an EMBL/GenBank/DDBJ whole genome shotgun (WGS) entry which is preliminary data.</text>
</comment>
<dbReference type="EMBL" id="RKHY01000001">
    <property type="protein sequence ID" value="ROS39050.1"/>
    <property type="molecule type" value="Genomic_DNA"/>
</dbReference>
<organism evidence="2 3">
    <name type="scientific">Amycolatopsis thermoflava</name>
    <dbReference type="NCBI Taxonomy" id="84480"/>
    <lineage>
        <taxon>Bacteria</taxon>
        <taxon>Bacillati</taxon>
        <taxon>Actinomycetota</taxon>
        <taxon>Actinomycetes</taxon>
        <taxon>Pseudonocardiales</taxon>
        <taxon>Pseudonocardiaceae</taxon>
        <taxon>Amycolatopsis</taxon>
        <taxon>Amycolatopsis methanolica group</taxon>
    </lineage>
</organism>
<dbReference type="RefSeq" id="WP_123683229.1">
    <property type="nucleotide sequence ID" value="NZ_CBDRBK010000013.1"/>
</dbReference>
<feature type="transmembrane region" description="Helical" evidence="1">
    <location>
        <begin position="73"/>
        <end position="94"/>
    </location>
</feature>
<evidence type="ECO:0000256" key="1">
    <source>
        <dbReference type="SAM" id="Phobius"/>
    </source>
</evidence>